<accession>A0AAW1NXW5</accession>
<dbReference type="Pfam" id="PF02867">
    <property type="entry name" value="Ribonuc_red_lgC"/>
    <property type="match status" value="1"/>
</dbReference>
<dbReference type="AlphaFoldDB" id="A0AAW1NXW5"/>
<evidence type="ECO:0000313" key="4">
    <source>
        <dbReference type="Proteomes" id="UP001465755"/>
    </source>
</evidence>
<dbReference type="Proteomes" id="UP001465755">
    <property type="component" value="Unassembled WGS sequence"/>
</dbReference>
<proteinExistence type="inferred from homology"/>
<dbReference type="GO" id="GO:0009263">
    <property type="term" value="P:deoxyribonucleotide biosynthetic process"/>
    <property type="evidence" value="ECO:0007669"/>
    <property type="project" value="TreeGrafter"/>
</dbReference>
<protein>
    <recommendedName>
        <fullName evidence="2">Ribonucleotide reductase large subunit C-terminal domain-containing protein</fullName>
    </recommendedName>
</protein>
<dbReference type="PANTHER" id="PTHR11573:SF6">
    <property type="entry name" value="RIBONUCLEOSIDE-DIPHOSPHATE REDUCTASE LARGE SUBUNIT"/>
    <property type="match status" value="1"/>
</dbReference>
<dbReference type="GO" id="GO:0005971">
    <property type="term" value="C:ribonucleoside-diphosphate reductase complex"/>
    <property type="evidence" value="ECO:0007669"/>
    <property type="project" value="TreeGrafter"/>
</dbReference>
<feature type="domain" description="Ribonucleotide reductase large subunit C-terminal" evidence="2">
    <location>
        <begin position="4"/>
        <end position="70"/>
    </location>
</feature>
<dbReference type="Gene3D" id="3.20.70.20">
    <property type="match status" value="1"/>
</dbReference>
<dbReference type="EMBL" id="JALJOQ010000095">
    <property type="protein sequence ID" value="KAK9798912.1"/>
    <property type="molecule type" value="Genomic_DNA"/>
</dbReference>
<organism evidence="3 4">
    <name type="scientific">Symbiochloris irregularis</name>
    <dbReference type="NCBI Taxonomy" id="706552"/>
    <lineage>
        <taxon>Eukaryota</taxon>
        <taxon>Viridiplantae</taxon>
        <taxon>Chlorophyta</taxon>
        <taxon>core chlorophytes</taxon>
        <taxon>Trebouxiophyceae</taxon>
        <taxon>Trebouxiales</taxon>
        <taxon>Trebouxiaceae</taxon>
        <taxon>Symbiochloris</taxon>
    </lineage>
</organism>
<comment type="caution">
    <text evidence="3">The sequence shown here is derived from an EMBL/GenBank/DDBJ whole genome shotgun (WGS) entry which is preliminary data.</text>
</comment>
<dbReference type="SUPFAM" id="SSF51998">
    <property type="entry name" value="PFL-like glycyl radical enzymes"/>
    <property type="match status" value="1"/>
</dbReference>
<evidence type="ECO:0000256" key="1">
    <source>
        <dbReference type="ARBA" id="ARBA00010406"/>
    </source>
</evidence>
<dbReference type="GO" id="GO:0004748">
    <property type="term" value="F:ribonucleoside-diphosphate reductase activity, thioredoxin disulfide as acceptor"/>
    <property type="evidence" value="ECO:0007669"/>
    <property type="project" value="TreeGrafter"/>
</dbReference>
<evidence type="ECO:0000313" key="3">
    <source>
        <dbReference type="EMBL" id="KAK9798912.1"/>
    </source>
</evidence>
<dbReference type="InterPro" id="IPR000788">
    <property type="entry name" value="RNR_lg_C"/>
</dbReference>
<dbReference type="InterPro" id="IPR039718">
    <property type="entry name" value="Rrm1"/>
</dbReference>
<keyword evidence="4" id="KW-1185">Reference proteome</keyword>
<comment type="similarity">
    <text evidence="1">Belongs to the ribonucleoside diphosphate reductase large chain family.</text>
</comment>
<dbReference type="GO" id="GO:0005524">
    <property type="term" value="F:ATP binding"/>
    <property type="evidence" value="ECO:0007669"/>
    <property type="project" value="TreeGrafter"/>
</dbReference>
<reference evidence="3 4" key="1">
    <citation type="journal article" date="2024" name="Nat. Commun.">
        <title>Phylogenomics reveals the evolutionary origins of lichenization in chlorophyte algae.</title>
        <authorList>
            <person name="Puginier C."/>
            <person name="Libourel C."/>
            <person name="Otte J."/>
            <person name="Skaloud P."/>
            <person name="Haon M."/>
            <person name="Grisel S."/>
            <person name="Petersen M."/>
            <person name="Berrin J.G."/>
            <person name="Delaux P.M."/>
            <person name="Dal Grande F."/>
            <person name="Keller J."/>
        </authorList>
    </citation>
    <scope>NUCLEOTIDE SEQUENCE [LARGE SCALE GENOMIC DNA]</scope>
    <source>
        <strain evidence="3 4">SAG 2036</strain>
    </source>
</reference>
<gene>
    <name evidence="3" type="ORF">WJX73_008698</name>
</gene>
<evidence type="ECO:0000259" key="2">
    <source>
        <dbReference type="Pfam" id="PF02867"/>
    </source>
</evidence>
<feature type="non-terminal residue" evidence="3">
    <location>
        <position position="1"/>
    </location>
</feature>
<dbReference type="PANTHER" id="PTHR11573">
    <property type="entry name" value="RIBONUCLEOSIDE-DIPHOSPHATE REDUCTASE LARGE CHAIN"/>
    <property type="match status" value="1"/>
</dbReference>
<name>A0AAW1NXW5_9CHLO</name>
<sequence>DLDMPAELKALYKTVWEIKQRVLVDMAADRGAFIDQSQSFNVHMSDPNFGKLTSLHFYAWKKGLKTGMYYLRTRAAADAIKFTVDQLALNKNKAARTAAAAAAKLGPAVLKEQNITQPKALPAGIKAVAESRLAAVDADLERERQLAAMVCSLENKEACLSCGS</sequence>